<evidence type="ECO:0000313" key="2">
    <source>
        <dbReference type="EMBL" id="JAP40977.1"/>
    </source>
</evidence>
<dbReference type="EMBL" id="GEEE01022248">
    <property type="protein sequence ID" value="JAP40977.1"/>
    <property type="molecule type" value="Transcribed_RNA"/>
</dbReference>
<sequence length="461" mass="53266">MNKQFAATAAILEDVYDASFKNFNTDCAWEVVSALNTEQKVVPVNVSFSNNLLQFEPEGRSGKLPPFIKIGVNEIQHFYQFACYDNCVVIAVVGREKPPHYQALAFGDVQTAVNFCDYLRSVIPGNQIPKPLPKPSTKTIPVHNMVFDKIGLGDDEQVEQGEHLYDEAAWFLENGYPVVSRKLKPRKGHNQPETQKETSKLENKSAALLNARHLQPNFRGDASPDFAALLRARRERNKADREPIPRKVCALCASDMQPEICEHCAHRVINDRLLHQTKARNKSLQCREFSTRMFQECPENTKTLRCLLVNGINSQNYKRMQNQRAGQRFKSTRNCQSYVTNSPENVTTTSFMTRKRPTHRANTYRAYSHDPTSGKTRDERWHQVNADWDDGEERAYDNKTHARSYRGHRSQERGRKDNRQVLYVWQGNKQEPAWQYSSEESLTSSSNSNEFQRYWIRQRPM</sequence>
<name>A0A0X3NU13_SCHSO</name>
<feature type="region of interest" description="Disordered" evidence="1">
    <location>
        <begin position="182"/>
        <end position="202"/>
    </location>
</feature>
<proteinExistence type="predicted"/>
<organism evidence="2">
    <name type="scientific">Schistocephalus solidus</name>
    <name type="common">Tapeworm</name>
    <dbReference type="NCBI Taxonomy" id="70667"/>
    <lineage>
        <taxon>Eukaryota</taxon>
        <taxon>Metazoa</taxon>
        <taxon>Spiralia</taxon>
        <taxon>Lophotrochozoa</taxon>
        <taxon>Platyhelminthes</taxon>
        <taxon>Cestoda</taxon>
        <taxon>Eucestoda</taxon>
        <taxon>Diphyllobothriidea</taxon>
        <taxon>Diphyllobothriidae</taxon>
        <taxon>Schistocephalus</taxon>
    </lineage>
</organism>
<reference evidence="2" key="1">
    <citation type="submission" date="2016-01" db="EMBL/GenBank/DDBJ databases">
        <title>Reference transcriptome for the parasite Schistocephalus solidus: insights into the molecular evolution of parasitism.</title>
        <authorList>
            <person name="Hebert F.O."/>
            <person name="Grambauer S."/>
            <person name="Barber I."/>
            <person name="Landry C.R."/>
            <person name="Aubin-Horth N."/>
        </authorList>
    </citation>
    <scope>NUCLEOTIDE SEQUENCE</scope>
</reference>
<dbReference type="AlphaFoldDB" id="A0A0X3NU13"/>
<gene>
    <name evidence="2" type="ORF">TR143638</name>
</gene>
<protein>
    <submittedName>
        <fullName evidence="2">Uncharacterized protein</fullName>
    </submittedName>
</protein>
<accession>A0A0X3NU13</accession>
<evidence type="ECO:0000256" key="1">
    <source>
        <dbReference type="SAM" id="MobiDB-lite"/>
    </source>
</evidence>